<reference evidence="1 2" key="1">
    <citation type="submission" date="2016-10" db="EMBL/GenBank/DDBJ databases">
        <authorList>
            <person name="de Groot N.N."/>
        </authorList>
    </citation>
    <scope>NUCLEOTIDE SEQUENCE [LARGE SCALE GENOMIC DNA]</scope>
    <source>
        <strain evidence="1 2">D31d</strain>
    </source>
</reference>
<proteinExistence type="predicted"/>
<name>A0A1H4DGD6_XYLRU</name>
<dbReference type="RefSeq" id="WP_074833920.1">
    <property type="nucleotide sequence ID" value="NZ_FNRF01000004.1"/>
</dbReference>
<protein>
    <submittedName>
        <fullName evidence="1">Uncharacterized protein</fullName>
    </submittedName>
</protein>
<dbReference type="OrthoDB" id="1082686at2"/>
<dbReference type="AlphaFoldDB" id="A0A1H4DGD6"/>
<dbReference type="EMBL" id="FNRF01000004">
    <property type="protein sequence ID" value="SEA71576.1"/>
    <property type="molecule type" value="Genomic_DNA"/>
</dbReference>
<evidence type="ECO:0000313" key="1">
    <source>
        <dbReference type="EMBL" id="SEA71576.1"/>
    </source>
</evidence>
<gene>
    <name evidence="1" type="ORF">SAMN05216462_2296</name>
</gene>
<dbReference type="Proteomes" id="UP000182257">
    <property type="component" value="Unassembled WGS sequence"/>
</dbReference>
<accession>A0A1H4DGD6</accession>
<organism evidence="1 2">
    <name type="scientific">Xylanibacter ruminicola</name>
    <name type="common">Prevotella ruminicola</name>
    <dbReference type="NCBI Taxonomy" id="839"/>
    <lineage>
        <taxon>Bacteria</taxon>
        <taxon>Pseudomonadati</taxon>
        <taxon>Bacteroidota</taxon>
        <taxon>Bacteroidia</taxon>
        <taxon>Bacteroidales</taxon>
        <taxon>Prevotellaceae</taxon>
        <taxon>Xylanibacter</taxon>
    </lineage>
</organism>
<evidence type="ECO:0000313" key="2">
    <source>
        <dbReference type="Proteomes" id="UP000182257"/>
    </source>
</evidence>
<sequence>MSKTTEIQIEKSRNLIEGLRRHVREMGERGVSNNEINEMDKTVAMLSEANAEVDRLREELTPKVKKMNDLMTLVKASYAESKKTLKGYYPQERWPDYGIPDKR</sequence>